<name>A0A0M2V0N8_9GAMM</name>
<dbReference type="Proteomes" id="UP000034228">
    <property type="component" value="Unassembled WGS sequence"/>
</dbReference>
<evidence type="ECO:0008006" key="4">
    <source>
        <dbReference type="Google" id="ProtNLM"/>
    </source>
</evidence>
<dbReference type="STRING" id="336831.WG68_16835"/>
<comment type="caution">
    <text evidence="2">The sequence shown here is derived from an EMBL/GenBank/DDBJ whole genome shotgun (WGS) entry which is preliminary data.</text>
</comment>
<keyword evidence="3" id="KW-1185">Reference proteome</keyword>
<organism evidence="2 3">
    <name type="scientific">Arsukibacterium ikkense</name>
    <dbReference type="NCBI Taxonomy" id="336831"/>
    <lineage>
        <taxon>Bacteria</taxon>
        <taxon>Pseudomonadati</taxon>
        <taxon>Pseudomonadota</taxon>
        <taxon>Gammaproteobacteria</taxon>
        <taxon>Chromatiales</taxon>
        <taxon>Chromatiaceae</taxon>
        <taxon>Arsukibacterium</taxon>
    </lineage>
</organism>
<sequence length="168" mass="18719">MKKKTLFGALACCLLAPFVQAHKFSTAYMDVTVANDQPTLLWKVALHDLAQAKLIAAKNNHQVSWQQVLDSAPVLNRYLAEHLSFTSQQQACQITPAATSEWQLQRLQRDLYLLLPLAVTCPANSDWQLTYRALFQSEASHKLLLSWQVAVSSGNAVLAADSDTYPVY</sequence>
<reference evidence="2 3" key="1">
    <citation type="submission" date="2015-03" db="EMBL/GenBank/DDBJ databases">
        <title>Draft genome sequences of two protease-producing strains of Arsukibacterium isolated from two cold and alkaline environments.</title>
        <authorList>
            <person name="Lylloff J.E."/>
            <person name="Skov L.B."/>
            <person name="Jepsen M."/>
            <person name="Hallin P.F."/>
            <person name="Sorensen S.J."/>
            <person name="Stougaard P."/>
            <person name="Glaring M.A."/>
        </authorList>
    </citation>
    <scope>NUCLEOTIDE SEQUENCE [LARGE SCALE GENOMIC DNA]</scope>
    <source>
        <strain evidence="2 3">GCM72</strain>
    </source>
</reference>
<gene>
    <name evidence="2" type="ORF">WG68_16835</name>
</gene>
<dbReference type="OrthoDB" id="5770031at2"/>
<feature type="signal peptide" evidence="1">
    <location>
        <begin position="1"/>
        <end position="21"/>
    </location>
</feature>
<evidence type="ECO:0000256" key="1">
    <source>
        <dbReference type="SAM" id="SignalP"/>
    </source>
</evidence>
<dbReference type="RefSeq" id="WP_046558893.1">
    <property type="nucleotide sequence ID" value="NZ_LAHO01000019.1"/>
</dbReference>
<keyword evidence="1" id="KW-0732">Signal</keyword>
<evidence type="ECO:0000313" key="3">
    <source>
        <dbReference type="Proteomes" id="UP000034228"/>
    </source>
</evidence>
<dbReference type="EMBL" id="LAHO01000019">
    <property type="protein sequence ID" value="KKO44131.1"/>
    <property type="molecule type" value="Genomic_DNA"/>
</dbReference>
<dbReference type="AlphaFoldDB" id="A0A0M2V0N8"/>
<protein>
    <recommendedName>
        <fullName evidence="4">Orphan protein</fullName>
    </recommendedName>
</protein>
<feature type="chain" id="PRO_5005644139" description="Orphan protein" evidence="1">
    <location>
        <begin position="22"/>
        <end position="168"/>
    </location>
</feature>
<proteinExistence type="predicted"/>
<accession>A0A0M2V0N8</accession>
<evidence type="ECO:0000313" key="2">
    <source>
        <dbReference type="EMBL" id="KKO44131.1"/>
    </source>
</evidence>